<proteinExistence type="predicted"/>
<evidence type="ECO:0008006" key="3">
    <source>
        <dbReference type="Google" id="ProtNLM"/>
    </source>
</evidence>
<organism evidence="1 2">
    <name type="scientific">Actinophytocola oryzae</name>
    <dbReference type="NCBI Taxonomy" id="502181"/>
    <lineage>
        <taxon>Bacteria</taxon>
        <taxon>Bacillati</taxon>
        <taxon>Actinomycetota</taxon>
        <taxon>Actinomycetes</taxon>
        <taxon>Pseudonocardiales</taxon>
        <taxon>Pseudonocardiaceae</taxon>
    </lineage>
</organism>
<name>A0A4V3FUR9_9PSEU</name>
<gene>
    <name evidence="1" type="ORF">CLV71_102357</name>
</gene>
<sequence>MSTNYSLAVTNNSSQLQDIVVFQKAPDRGRHNVLSLAWLTKRAHSGATVTFNWSEDYNFVWSESGPLRPGVTFKAQQAVPADPDRPVNNQIQFGYPSEAYTFVDGPAVRHPRPGSIYIRTLSDVPNGGAWVGIGMSGAGTFVVPATPNMVYDFTPHPEYWVAAGTFTAGEVMDIEEITNAHKVTYESTLTHSLVLHADNLMRAA</sequence>
<dbReference type="AlphaFoldDB" id="A0A4V3FUR9"/>
<dbReference type="EMBL" id="SOCP01000002">
    <property type="protein sequence ID" value="TDV56291.1"/>
    <property type="molecule type" value="Genomic_DNA"/>
</dbReference>
<dbReference type="OrthoDB" id="2661796at2"/>
<keyword evidence="2" id="KW-1185">Reference proteome</keyword>
<reference evidence="1 2" key="1">
    <citation type="submission" date="2019-03" db="EMBL/GenBank/DDBJ databases">
        <title>Genomic Encyclopedia of Archaeal and Bacterial Type Strains, Phase II (KMG-II): from individual species to whole genera.</title>
        <authorList>
            <person name="Goeker M."/>
        </authorList>
    </citation>
    <scope>NUCLEOTIDE SEQUENCE [LARGE SCALE GENOMIC DNA]</scope>
    <source>
        <strain evidence="1 2">DSM 45499</strain>
    </source>
</reference>
<evidence type="ECO:0000313" key="2">
    <source>
        <dbReference type="Proteomes" id="UP000294927"/>
    </source>
</evidence>
<evidence type="ECO:0000313" key="1">
    <source>
        <dbReference type="EMBL" id="TDV56291.1"/>
    </source>
</evidence>
<protein>
    <recommendedName>
        <fullName evidence="3">Protein RhiA</fullName>
    </recommendedName>
</protein>
<comment type="caution">
    <text evidence="1">The sequence shown here is derived from an EMBL/GenBank/DDBJ whole genome shotgun (WGS) entry which is preliminary data.</text>
</comment>
<accession>A0A4V3FUR9</accession>
<dbReference type="RefSeq" id="WP_133901548.1">
    <property type="nucleotide sequence ID" value="NZ_SOCP01000002.1"/>
</dbReference>
<dbReference type="Proteomes" id="UP000294927">
    <property type="component" value="Unassembled WGS sequence"/>
</dbReference>